<sequence length="47" mass="5585">MRPKRYPYQGKKASTTEIVKAWKKDCLEILQKQITSIEEKLALLYNE</sequence>
<dbReference type="EMBL" id="FIFW01000005">
    <property type="protein sequence ID" value="CYU40043.1"/>
    <property type="molecule type" value="Genomic_DNA"/>
</dbReference>
<dbReference type="AlphaFoldDB" id="A0A0Z8B1P2"/>
<dbReference type="Proteomes" id="UP000072618">
    <property type="component" value="Unassembled WGS sequence"/>
</dbReference>
<dbReference type="EMBL" id="FIGJ01000029">
    <property type="protein sequence ID" value="CYV00595.1"/>
    <property type="molecule type" value="Genomic_DNA"/>
</dbReference>
<evidence type="ECO:0000313" key="7">
    <source>
        <dbReference type="Proteomes" id="UP000072618"/>
    </source>
</evidence>
<accession>A0A0Z8B1P2</accession>
<dbReference type="Proteomes" id="UP000073434">
    <property type="component" value="Unassembled WGS sequence"/>
</dbReference>
<organism evidence="5 8">
    <name type="scientific">Streptococcus suis</name>
    <dbReference type="NCBI Taxonomy" id="1307"/>
    <lineage>
        <taxon>Bacteria</taxon>
        <taxon>Bacillati</taxon>
        <taxon>Bacillota</taxon>
        <taxon>Bacilli</taxon>
        <taxon>Lactobacillales</taxon>
        <taxon>Streptococcaceae</taxon>
        <taxon>Streptococcus</taxon>
    </lineage>
</organism>
<gene>
    <name evidence="1" type="ORF">ERS132385_00401</name>
    <name evidence="2" type="ORF">ERS132385_00734</name>
    <name evidence="3" type="ORF">ERS132394_01987</name>
    <name evidence="4" type="ORF">ERS132431_00220</name>
    <name evidence="5" type="ORF">ERS132461_02189</name>
</gene>
<evidence type="ECO:0000313" key="5">
    <source>
        <dbReference type="EMBL" id="CYW37332.1"/>
    </source>
</evidence>
<dbReference type="EMBL" id="FIHS01000002">
    <property type="protein sequence ID" value="CYV25738.1"/>
    <property type="molecule type" value="Genomic_DNA"/>
</dbReference>
<evidence type="ECO:0000313" key="9">
    <source>
        <dbReference type="Proteomes" id="UP000073434"/>
    </source>
</evidence>
<evidence type="ECO:0000313" key="2">
    <source>
        <dbReference type="EMBL" id="CYU40043.1"/>
    </source>
</evidence>
<proteinExistence type="predicted"/>
<dbReference type="Proteomes" id="UP000071533">
    <property type="component" value="Unassembled WGS sequence"/>
</dbReference>
<evidence type="ECO:0000313" key="4">
    <source>
        <dbReference type="EMBL" id="CYV25738.1"/>
    </source>
</evidence>
<reference evidence="6 7" key="1">
    <citation type="submission" date="2016-02" db="EMBL/GenBank/DDBJ databases">
        <authorList>
            <consortium name="Pathogen Informatics"/>
        </authorList>
    </citation>
    <scope>NUCLEOTIDE SEQUENCE [LARGE SCALE GENOMIC DNA]</scope>
    <source>
        <strain evidence="1 9">LSS23</strain>
        <strain evidence="3 7">LSS32</strain>
        <strain evidence="4 6">LSS69</strain>
        <strain evidence="5 8">LSS99</strain>
    </source>
</reference>
<protein>
    <submittedName>
        <fullName evidence="5">Uncharacterized protein</fullName>
    </submittedName>
</protein>
<dbReference type="EMBL" id="FIIX01000084">
    <property type="protein sequence ID" value="CYW37332.1"/>
    <property type="molecule type" value="Genomic_DNA"/>
</dbReference>
<evidence type="ECO:0000313" key="8">
    <source>
        <dbReference type="Proteomes" id="UP000073388"/>
    </source>
</evidence>
<name>A0A0Z8B1P2_STRSU</name>
<dbReference type="RefSeq" id="WP_099780081.1">
    <property type="nucleotide sequence ID" value="NZ_CECS01000009.1"/>
</dbReference>
<dbReference type="EMBL" id="FIFW01000003">
    <property type="protein sequence ID" value="CYU26633.1"/>
    <property type="molecule type" value="Genomic_DNA"/>
</dbReference>
<evidence type="ECO:0000313" key="6">
    <source>
        <dbReference type="Proteomes" id="UP000071533"/>
    </source>
</evidence>
<dbReference type="Proteomes" id="UP000073388">
    <property type="component" value="Unassembled WGS sequence"/>
</dbReference>
<evidence type="ECO:0000313" key="1">
    <source>
        <dbReference type="EMBL" id="CYU26633.1"/>
    </source>
</evidence>
<evidence type="ECO:0000313" key="3">
    <source>
        <dbReference type="EMBL" id="CYV00595.1"/>
    </source>
</evidence>